<feature type="transmembrane region" description="Helical" evidence="2">
    <location>
        <begin position="584"/>
        <end position="604"/>
    </location>
</feature>
<evidence type="ECO:0000313" key="4">
    <source>
        <dbReference type="Proteomes" id="UP000470213"/>
    </source>
</evidence>
<feature type="transmembrane region" description="Helical" evidence="2">
    <location>
        <begin position="374"/>
        <end position="391"/>
    </location>
</feature>
<feature type="transmembrane region" description="Helical" evidence="2">
    <location>
        <begin position="176"/>
        <end position="193"/>
    </location>
</feature>
<dbReference type="Proteomes" id="UP000470213">
    <property type="component" value="Unassembled WGS sequence"/>
</dbReference>
<feature type="transmembrane region" description="Helical" evidence="2">
    <location>
        <begin position="454"/>
        <end position="472"/>
    </location>
</feature>
<comment type="caution">
    <text evidence="3">The sequence shown here is derived from an EMBL/GenBank/DDBJ whole genome shotgun (WGS) entry which is preliminary data.</text>
</comment>
<keyword evidence="2" id="KW-1133">Transmembrane helix</keyword>
<dbReference type="Pfam" id="PF10101">
    <property type="entry name" value="DUF2339"/>
    <property type="match status" value="1"/>
</dbReference>
<keyword evidence="2" id="KW-0472">Membrane</keyword>
<keyword evidence="4" id="KW-1185">Reference proteome</keyword>
<feature type="transmembrane region" description="Helical" evidence="2">
    <location>
        <begin position="205"/>
        <end position="225"/>
    </location>
</feature>
<feature type="transmembrane region" description="Helical" evidence="2">
    <location>
        <begin position="506"/>
        <end position="527"/>
    </location>
</feature>
<evidence type="ECO:0000313" key="3">
    <source>
        <dbReference type="EMBL" id="NDV90742.1"/>
    </source>
</evidence>
<feature type="transmembrane region" description="Helical" evidence="2">
    <location>
        <begin position="144"/>
        <end position="164"/>
    </location>
</feature>
<keyword evidence="2" id="KW-0812">Transmembrane</keyword>
<feature type="region of interest" description="Disordered" evidence="1">
    <location>
        <begin position="45"/>
        <end position="116"/>
    </location>
</feature>
<organism evidence="3 4">
    <name type="scientific">Alteromonas profundi</name>
    <dbReference type="NCBI Taxonomy" id="2696062"/>
    <lineage>
        <taxon>Bacteria</taxon>
        <taxon>Pseudomonadati</taxon>
        <taxon>Pseudomonadota</taxon>
        <taxon>Gammaproteobacteria</taxon>
        <taxon>Alteromonadales</taxon>
        <taxon>Alteromonadaceae</taxon>
        <taxon>Alteromonas/Salinimonas group</taxon>
        <taxon>Alteromonas</taxon>
    </lineage>
</organism>
<gene>
    <name evidence="3" type="ORF">GTH32_05960</name>
</gene>
<feature type="compositionally biased region" description="Polar residues" evidence="1">
    <location>
        <begin position="99"/>
        <end position="116"/>
    </location>
</feature>
<feature type="transmembrane region" description="Helical" evidence="2">
    <location>
        <begin position="306"/>
        <end position="325"/>
    </location>
</feature>
<feature type="transmembrane region" description="Helical" evidence="2">
    <location>
        <begin position="281"/>
        <end position="299"/>
    </location>
</feature>
<feature type="transmembrane region" description="Helical" evidence="2">
    <location>
        <begin position="6"/>
        <end position="22"/>
    </location>
</feature>
<sequence>MLALLGVVIFIAVFAGAIMSFFQQREITAMQKQIDALKKQLEQSNAATDNLSSPTTSLLNSKVNVHKPDSSPSNVTSSQGPSSFHTAPKGRAVEAAPLSATSTQTNKVGPTAPSSKQRAGLIGWFADIWHTDHRLKVSIKENGLLWLGGVVLAVGGIFLANYSIEAGLVSAEIRVTLGALFGIGLIIFAEFLARHRKRFSIYSPTICAALASSGVITCYAITLVAYEYYQFIPGLLAFAILSVVSFGATSLALRFGPLLALIGIAGAYIIPALVSTGESNLATLLTFVSAVSLSGIWVAQRVKRDWPWYTSLIGHFSWAAVAMTYTVQADFGVWLGFCVFSIYLFVFTHVLGWQLQLRMEKVLPVRTLLMPRKEQLGVLLPVVLLHCFLLLHGSNTYFWLGTGVLACVLLIPPSRHSALDSWPGLLLISALVHISWFSQTALNGEISDAFVGGYLYVQVIALGGMAYCFYMAKTRARPAFWFYLVAYPLALYGVSYAIMPLQGREVIYSVWAGELALIALTSAILTLKSRDRLQQVTFAVLANACLTLCFTMLLNAATLSFALALQVASMTLLSVKYKVTLPDWVYKVLLTLVLVRITVAPWLSGYSDERIFTVHWTAIIYPLLFVVLSVARRYNPSPRLKVWLEGALLHLVALNMTTEPSYWLTGSYPSLLASTYHEAVLLALSWCSLAVAYWYRASVAGAMAKVYRIAGGVLLFATGYLHLDLSIASNPEGSPRI</sequence>
<feature type="transmembrane region" description="Helical" evidence="2">
    <location>
        <begin position="479"/>
        <end position="500"/>
    </location>
</feature>
<feature type="transmembrane region" description="Helical" evidence="2">
    <location>
        <begin position="231"/>
        <end position="251"/>
    </location>
</feature>
<feature type="compositionally biased region" description="Polar residues" evidence="1">
    <location>
        <begin position="70"/>
        <end position="85"/>
    </location>
</feature>
<dbReference type="InterPro" id="IPR019286">
    <property type="entry name" value="DUF2339_TM"/>
</dbReference>
<feature type="transmembrane region" description="Helical" evidence="2">
    <location>
        <begin position="676"/>
        <end position="694"/>
    </location>
</feature>
<name>A0A7X5LJY2_9ALTE</name>
<dbReference type="EMBL" id="JAAAWN010000006">
    <property type="protein sequence ID" value="NDV90742.1"/>
    <property type="molecule type" value="Genomic_DNA"/>
</dbReference>
<accession>A0A7X5LJY2</accession>
<feature type="transmembrane region" description="Helical" evidence="2">
    <location>
        <begin position="258"/>
        <end position="275"/>
    </location>
</feature>
<protein>
    <submittedName>
        <fullName evidence="3">DUF2339 domain-containing protein</fullName>
    </submittedName>
</protein>
<dbReference type="PANTHER" id="PTHR38434">
    <property type="entry name" value="BLL2549 PROTEIN"/>
    <property type="match status" value="1"/>
</dbReference>
<feature type="compositionally biased region" description="Low complexity" evidence="1">
    <location>
        <begin position="50"/>
        <end position="61"/>
    </location>
</feature>
<dbReference type="AlphaFoldDB" id="A0A7X5LJY2"/>
<proteinExistence type="predicted"/>
<feature type="transmembrane region" description="Helical" evidence="2">
    <location>
        <begin position="610"/>
        <end position="630"/>
    </location>
</feature>
<evidence type="ECO:0000256" key="1">
    <source>
        <dbReference type="SAM" id="MobiDB-lite"/>
    </source>
</evidence>
<feature type="transmembrane region" description="Helical" evidence="2">
    <location>
        <begin position="706"/>
        <end position="723"/>
    </location>
</feature>
<feature type="transmembrane region" description="Helical" evidence="2">
    <location>
        <begin position="331"/>
        <end position="353"/>
    </location>
</feature>
<reference evidence="3 4" key="1">
    <citation type="submission" date="2020-01" db="EMBL/GenBank/DDBJ databases">
        <authorList>
            <person name="Chen J."/>
            <person name="Zhu S."/>
            <person name="Yang J."/>
        </authorList>
    </citation>
    <scope>NUCLEOTIDE SEQUENCE [LARGE SCALE GENOMIC DNA]</scope>
    <source>
        <strain evidence="3 4">345S023</strain>
    </source>
</reference>
<feature type="transmembrane region" description="Helical" evidence="2">
    <location>
        <begin position="397"/>
        <end position="413"/>
    </location>
</feature>
<dbReference type="PANTHER" id="PTHR38434:SF1">
    <property type="entry name" value="BLL2549 PROTEIN"/>
    <property type="match status" value="1"/>
</dbReference>
<evidence type="ECO:0000256" key="2">
    <source>
        <dbReference type="SAM" id="Phobius"/>
    </source>
</evidence>
<feature type="transmembrane region" description="Helical" evidence="2">
    <location>
        <begin position="425"/>
        <end position="442"/>
    </location>
</feature>